<proteinExistence type="predicted"/>
<keyword evidence="5" id="KW-1185">Reference proteome</keyword>
<dbReference type="PANTHER" id="PTHR43479">
    <property type="entry name" value="ACREF/ENVCD OPERON REPRESSOR-RELATED"/>
    <property type="match status" value="1"/>
</dbReference>
<feature type="DNA-binding region" description="H-T-H motif" evidence="2">
    <location>
        <begin position="28"/>
        <end position="47"/>
    </location>
</feature>
<dbReference type="RefSeq" id="WP_154554773.1">
    <property type="nucleotide sequence ID" value="NZ_VUNA01000016.1"/>
</dbReference>
<evidence type="ECO:0000259" key="3">
    <source>
        <dbReference type="PROSITE" id="PS50977"/>
    </source>
</evidence>
<reference evidence="4 5" key="1">
    <citation type="submission" date="2019-08" db="EMBL/GenBank/DDBJ databases">
        <title>In-depth cultivation of the pig gut microbiome towards novel bacterial diversity and tailored functional studies.</title>
        <authorList>
            <person name="Wylensek D."/>
            <person name="Hitch T.C.A."/>
            <person name="Clavel T."/>
        </authorList>
    </citation>
    <scope>NUCLEOTIDE SEQUENCE [LARGE SCALE GENOMIC DNA]</scope>
    <source>
        <strain evidence="4 5">WCA-MUC-591-APC-4B</strain>
    </source>
</reference>
<dbReference type="PRINTS" id="PR00455">
    <property type="entry name" value="HTHTETR"/>
</dbReference>
<dbReference type="InterPro" id="IPR023772">
    <property type="entry name" value="DNA-bd_HTH_TetR-type_CS"/>
</dbReference>
<dbReference type="PROSITE" id="PS50977">
    <property type="entry name" value="HTH_TETR_2"/>
    <property type="match status" value="1"/>
</dbReference>
<dbReference type="SUPFAM" id="SSF46689">
    <property type="entry name" value="Homeodomain-like"/>
    <property type="match status" value="1"/>
</dbReference>
<dbReference type="InterPro" id="IPR001647">
    <property type="entry name" value="HTH_TetR"/>
</dbReference>
<protein>
    <submittedName>
        <fullName evidence="4">TetR/AcrR family transcriptional regulator</fullName>
    </submittedName>
</protein>
<feature type="domain" description="HTH tetR-type" evidence="3">
    <location>
        <begin position="5"/>
        <end position="65"/>
    </location>
</feature>
<dbReference type="EMBL" id="VUNA01000016">
    <property type="protein sequence ID" value="MST71212.1"/>
    <property type="molecule type" value="Genomic_DNA"/>
</dbReference>
<dbReference type="Proteomes" id="UP000469424">
    <property type="component" value="Unassembled WGS sequence"/>
</dbReference>
<comment type="caution">
    <text evidence="4">The sequence shown here is derived from an EMBL/GenBank/DDBJ whole genome shotgun (WGS) entry which is preliminary data.</text>
</comment>
<organism evidence="4 5">
    <name type="scientific">Mogibacterium kristiansenii</name>
    <dbReference type="NCBI Taxonomy" id="2606708"/>
    <lineage>
        <taxon>Bacteria</taxon>
        <taxon>Bacillati</taxon>
        <taxon>Bacillota</taxon>
        <taxon>Clostridia</taxon>
        <taxon>Peptostreptococcales</taxon>
        <taxon>Anaerovoracaceae</taxon>
        <taxon>Mogibacterium</taxon>
    </lineage>
</organism>
<dbReference type="PROSITE" id="PS01081">
    <property type="entry name" value="HTH_TETR_1"/>
    <property type="match status" value="1"/>
</dbReference>
<name>A0A6N7X6Q9_9FIRM</name>
<evidence type="ECO:0000256" key="1">
    <source>
        <dbReference type="ARBA" id="ARBA00023125"/>
    </source>
</evidence>
<keyword evidence="1 2" id="KW-0238">DNA-binding</keyword>
<dbReference type="Gene3D" id="1.10.357.10">
    <property type="entry name" value="Tetracycline Repressor, domain 2"/>
    <property type="match status" value="1"/>
</dbReference>
<dbReference type="InterPro" id="IPR050624">
    <property type="entry name" value="HTH-type_Tx_Regulator"/>
</dbReference>
<dbReference type="InterPro" id="IPR009057">
    <property type="entry name" value="Homeodomain-like_sf"/>
</dbReference>
<evidence type="ECO:0000256" key="2">
    <source>
        <dbReference type="PROSITE-ProRule" id="PRU00335"/>
    </source>
</evidence>
<evidence type="ECO:0000313" key="5">
    <source>
        <dbReference type="Proteomes" id="UP000469424"/>
    </source>
</evidence>
<accession>A0A6N7X6Q9</accession>
<dbReference type="AlphaFoldDB" id="A0A6N7X6Q9"/>
<dbReference type="Pfam" id="PF00440">
    <property type="entry name" value="TetR_N"/>
    <property type="match status" value="1"/>
</dbReference>
<gene>
    <name evidence="4" type="ORF">FYJ65_07835</name>
</gene>
<sequence>MNQKVTSREEILSVSRELVKKEGSQAISIRSVAGACGVSVGSIYNYFGSKTKLLAATVESIWNEIFHNSDNPAVYEDAESCVTWMYRRMEAGSREYPGFVALHSLGLAEQGKKENIRRMNETQKHIQAGLVRVLKHDSRVRKDAFNEAFTPEVFGDVLFSLMLAALLREDYDPAPVLEVLRRTIY</sequence>
<dbReference type="GO" id="GO:0003677">
    <property type="term" value="F:DNA binding"/>
    <property type="evidence" value="ECO:0007669"/>
    <property type="project" value="UniProtKB-UniRule"/>
</dbReference>
<dbReference type="PANTHER" id="PTHR43479:SF11">
    <property type="entry name" value="ACREF_ENVCD OPERON REPRESSOR-RELATED"/>
    <property type="match status" value="1"/>
</dbReference>
<evidence type="ECO:0000313" key="4">
    <source>
        <dbReference type="EMBL" id="MST71212.1"/>
    </source>
</evidence>